<feature type="domain" description="Ig-like" evidence="4">
    <location>
        <begin position="11"/>
        <end position="110"/>
    </location>
</feature>
<dbReference type="InterPro" id="IPR032567">
    <property type="entry name" value="RTL1-rel"/>
</dbReference>
<dbReference type="CDD" id="cd00303">
    <property type="entry name" value="retropepsin_like"/>
    <property type="match status" value="1"/>
</dbReference>
<dbReference type="InterPro" id="IPR043502">
    <property type="entry name" value="DNA/RNA_pol_sf"/>
</dbReference>
<accession>A0ABN9MK00</accession>
<dbReference type="InterPro" id="IPR003599">
    <property type="entry name" value="Ig_sub"/>
</dbReference>
<organism evidence="5 6">
    <name type="scientific">Ranitomeya imitator</name>
    <name type="common">mimic poison frog</name>
    <dbReference type="NCBI Taxonomy" id="111125"/>
    <lineage>
        <taxon>Eukaryota</taxon>
        <taxon>Metazoa</taxon>
        <taxon>Chordata</taxon>
        <taxon>Craniata</taxon>
        <taxon>Vertebrata</taxon>
        <taxon>Euteleostomi</taxon>
        <taxon>Amphibia</taxon>
        <taxon>Batrachia</taxon>
        <taxon>Anura</taxon>
        <taxon>Neobatrachia</taxon>
        <taxon>Hyloidea</taxon>
        <taxon>Dendrobatidae</taxon>
        <taxon>Dendrobatinae</taxon>
        <taxon>Ranitomeya</taxon>
    </lineage>
</organism>
<dbReference type="Pfam" id="PF03732">
    <property type="entry name" value="Retrotrans_gag"/>
    <property type="match status" value="1"/>
</dbReference>
<keyword evidence="1" id="KW-0862">Zinc</keyword>
<protein>
    <submittedName>
        <fullName evidence="5">Uncharacterized protein</fullName>
    </submittedName>
</protein>
<evidence type="ECO:0000313" key="5">
    <source>
        <dbReference type="EMBL" id="CAJ0965924.1"/>
    </source>
</evidence>
<evidence type="ECO:0000256" key="2">
    <source>
        <dbReference type="SAM" id="SignalP"/>
    </source>
</evidence>
<dbReference type="Pfam" id="PF13975">
    <property type="entry name" value="gag-asp_proteas"/>
    <property type="match status" value="1"/>
</dbReference>
<dbReference type="EMBL" id="CAUEEQ010070693">
    <property type="protein sequence ID" value="CAJ0965924.1"/>
    <property type="molecule type" value="Genomic_DNA"/>
</dbReference>
<dbReference type="PANTHER" id="PTHR15503">
    <property type="entry name" value="LDOC1 RELATED"/>
    <property type="match status" value="1"/>
</dbReference>
<dbReference type="PANTHER" id="PTHR15503:SF22">
    <property type="entry name" value="TRANSPOSON TY3-I GAG POLYPROTEIN"/>
    <property type="match status" value="1"/>
</dbReference>
<feature type="signal peptide" evidence="2">
    <location>
        <begin position="1"/>
        <end position="16"/>
    </location>
</feature>
<dbReference type="InterPro" id="IPR005162">
    <property type="entry name" value="Retrotrans_gag_dom"/>
</dbReference>
<evidence type="ECO:0000259" key="3">
    <source>
        <dbReference type="PROSITE" id="PS50158"/>
    </source>
</evidence>
<keyword evidence="1" id="KW-0863">Zinc-finger</keyword>
<dbReference type="SUPFAM" id="SSF56672">
    <property type="entry name" value="DNA/RNA polymerases"/>
    <property type="match status" value="1"/>
</dbReference>
<dbReference type="InterPro" id="IPR001878">
    <property type="entry name" value="Znf_CCHC"/>
</dbReference>
<comment type="caution">
    <text evidence="5">The sequence shown here is derived from an EMBL/GenBank/DDBJ whole genome shotgun (WGS) entry which is preliminary data.</text>
</comment>
<dbReference type="InterPro" id="IPR021109">
    <property type="entry name" value="Peptidase_aspartic_dom_sf"/>
</dbReference>
<feature type="domain" description="CCHC-type" evidence="3">
    <location>
        <begin position="348"/>
        <end position="363"/>
    </location>
</feature>
<dbReference type="Gene3D" id="2.40.70.10">
    <property type="entry name" value="Acid Proteases"/>
    <property type="match status" value="1"/>
</dbReference>
<keyword evidence="6" id="KW-1185">Reference proteome</keyword>
<gene>
    <name evidence="5" type="ORF">RIMI_LOCUS20772565</name>
</gene>
<dbReference type="InterPro" id="IPR036179">
    <property type="entry name" value="Ig-like_dom_sf"/>
</dbReference>
<dbReference type="SUPFAM" id="SSF48726">
    <property type="entry name" value="Immunoglobulin"/>
    <property type="match status" value="1"/>
</dbReference>
<dbReference type="Gene3D" id="4.10.60.10">
    <property type="entry name" value="Zinc finger, CCHC-type"/>
    <property type="match status" value="1"/>
</dbReference>
<evidence type="ECO:0000313" key="6">
    <source>
        <dbReference type="Proteomes" id="UP001176940"/>
    </source>
</evidence>
<dbReference type="SMART" id="SM00409">
    <property type="entry name" value="IG"/>
    <property type="match status" value="1"/>
</dbReference>
<dbReference type="SUPFAM" id="SSF57756">
    <property type="entry name" value="Retrovirus zinc finger-like domains"/>
    <property type="match status" value="1"/>
</dbReference>
<evidence type="ECO:0000259" key="4">
    <source>
        <dbReference type="PROSITE" id="PS50835"/>
    </source>
</evidence>
<evidence type="ECO:0000256" key="1">
    <source>
        <dbReference type="PROSITE-ProRule" id="PRU00047"/>
    </source>
</evidence>
<dbReference type="SMART" id="SM00406">
    <property type="entry name" value="IGv"/>
    <property type="match status" value="1"/>
</dbReference>
<dbReference type="Pfam" id="PF07686">
    <property type="entry name" value="V-set"/>
    <property type="match status" value="1"/>
</dbReference>
<dbReference type="Gene3D" id="2.60.40.10">
    <property type="entry name" value="Immunoglobulins"/>
    <property type="match status" value="1"/>
</dbReference>
<dbReference type="PROSITE" id="PS50835">
    <property type="entry name" value="IG_LIKE"/>
    <property type="match status" value="1"/>
</dbReference>
<dbReference type="PROSITE" id="PS50158">
    <property type="entry name" value="ZF_CCHC"/>
    <property type="match status" value="1"/>
</dbReference>
<dbReference type="CDD" id="cd04981">
    <property type="entry name" value="IgV_H"/>
    <property type="match status" value="1"/>
</dbReference>
<sequence>MYLLLLLVISPISVLSQTLQESGPGLVKPSQQLKLTCTVSGFELTSYAISWIRQAPGKGLEWIGRIWTDGSTYYADSLKSRTTITKDNAKKQAYLQMNNMEAADTAVYYCARETHKNKPQWSLLSRDVDPSVSLSLTLCEELLLLFLLLPLKPVLGSGEWTFLDLKRAKVGFIVSLLSDRALQWATPLWERGDHVVQSAPLFLSTLKQVFLGPRVTHDTALQLLALTQGSSLVSHFAVHFRTLASELEWSDKALIPIFWRGLADHVKDALATREIPATLEELITVSTRIDLRFHKRRLERAQCRQRFRLAPTFAKPLESPVQAPESHEHMVVSRVGSKSRKARALQVCHVCQQSGHLATRCPQRSRKRQRLVVVGGGTLDTATFASKLSFKGTITLGSSSHSVELCVDSGAEGNFMSSAFAQRHAIPLVMLPQPVTVRVVNGSTLPSQITHQTIPFTLSVSPSHQEIISLLIIPEGIDEVLLGIPWLRYHSPHIEWSSGRILGWDVFSKKAAETLPPHRPYDCPIDLLPGAEPPRGRVYPLSLPETEAMSQYIQENLARGFIRKSVSPAGAGFFFV</sequence>
<keyword evidence="2" id="KW-0732">Signal</keyword>
<dbReference type="InterPro" id="IPR007110">
    <property type="entry name" value="Ig-like_dom"/>
</dbReference>
<dbReference type="Proteomes" id="UP001176940">
    <property type="component" value="Unassembled WGS sequence"/>
</dbReference>
<dbReference type="Gene3D" id="3.10.10.10">
    <property type="entry name" value="HIV Type 1 Reverse Transcriptase, subunit A, domain 1"/>
    <property type="match status" value="1"/>
</dbReference>
<proteinExistence type="predicted"/>
<dbReference type="InterPro" id="IPR013783">
    <property type="entry name" value="Ig-like_fold"/>
</dbReference>
<reference evidence="5" key="1">
    <citation type="submission" date="2023-07" db="EMBL/GenBank/DDBJ databases">
        <authorList>
            <person name="Stuckert A."/>
        </authorList>
    </citation>
    <scope>NUCLEOTIDE SEQUENCE</scope>
</reference>
<dbReference type="SUPFAM" id="SSF50630">
    <property type="entry name" value="Acid proteases"/>
    <property type="match status" value="1"/>
</dbReference>
<keyword evidence="1" id="KW-0479">Metal-binding</keyword>
<dbReference type="InterPro" id="IPR013106">
    <property type="entry name" value="Ig_V-set"/>
</dbReference>
<feature type="chain" id="PRO_5046177037" evidence="2">
    <location>
        <begin position="17"/>
        <end position="576"/>
    </location>
</feature>
<name>A0ABN9MK00_9NEOB</name>
<dbReference type="InterPro" id="IPR036875">
    <property type="entry name" value="Znf_CCHC_sf"/>
</dbReference>